<dbReference type="EMBL" id="JAPRAT010000030">
    <property type="protein sequence ID" value="MCZ0704202.1"/>
    <property type="molecule type" value="Genomic_DNA"/>
</dbReference>
<gene>
    <name evidence="4" type="ORF">OWO01_13405</name>
</gene>
<keyword evidence="2" id="KW-1133">Transmembrane helix</keyword>
<dbReference type="Pfam" id="PF01841">
    <property type="entry name" value="Transglut_core"/>
    <property type="match status" value="1"/>
</dbReference>
<feature type="transmembrane region" description="Helical" evidence="2">
    <location>
        <begin position="21"/>
        <end position="41"/>
    </location>
</feature>
<keyword evidence="5" id="KW-1185">Reference proteome</keyword>
<evidence type="ECO:0000256" key="1">
    <source>
        <dbReference type="SAM" id="MobiDB-lite"/>
    </source>
</evidence>
<dbReference type="SUPFAM" id="SSF54001">
    <property type="entry name" value="Cysteine proteinases"/>
    <property type="match status" value="1"/>
</dbReference>
<evidence type="ECO:0000313" key="4">
    <source>
        <dbReference type="EMBL" id="MCZ0704202.1"/>
    </source>
</evidence>
<dbReference type="InterPro" id="IPR052901">
    <property type="entry name" value="Bact_TGase-like"/>
</dbReference>
<feature type="region of interest" description="Disordered" evidence="1">
    <location>
        <begin position="562"/>
        <end position="612"/>
    </location>
</feature>
<proteinExistence type="predicted"/>
<comment type="caution">
    <text evidence="4">The sequence shown here is derived from an EMBL/GenBank/DDBJ whole genome shotgun (WGS) entry which is preliminary data.</text>
</comment>
<feature type="transmembrane region" description="Helical" evidence="2">
    <location>
        <begin position="174"/>
        <end position="194"/>
    </location>
</feature>
<dbReference type="InterPro" id="IPR002931">
    <property type="entry name" value="Transglutaminase-like"/>
</dbReference>
<name>A0A9J6REM4_9BACI</name>
<feature type="transmembrane region" description="Helical" evidence="2">
    <location>
        <begin position="120"/>
        <end position="141"/>
    </location>
</feature>
<feature type="transmembrane region" description="Helical" evidence="2">
    <location>
        <begin position="206"/>
        <end position="226"/>
    </location>
</feature>
<dbReference type="PANTHER" id="PTHR42736">
    <property type="entry name" value="PROTEIN-GLUTAMINE GAMMA-GLUTAMYLTRANSFERASE"/>
    <property type="match status" value="1"/>
</dbReference>
<keyword evidence="2" id="KW-0812">Transmembrane</keyword>
<dbReference type="Proteomes" id="UP001084197">
    <property type="component" value="Unassembled WGS sequence"/>
</dbReference>
<feature type="domain" description="Transglutaminase-like" evidence="3">
    <location>
        <begin position="479"/>
        <end position="557"/>
    </location>
</feature>
<feature type="transmembrane region" description="Helical" evidence="2">
    <location>
        <begin position="47"/>
        <end position="63"/>
    </location>
</feature>
<evidence type="ECO:0000259" key="3">
    <source>
        <dbReference type="SMART" id="SM00460"/>
    </source>
</evidence>
<feature type="transmembrane region" description="Helical" evidence="2">
    <location>
        <begin position="621"/>
        <end position="640"/>
    </location>
</feature>
<feature type="compositionally biased region" description="Acidic residues" evidence="1">
    <location>
        <begin position="564"/>
        <end position="607"/>
    </location>
</feature>
<feature type="transmembrane region" description="Helical" evidence="2">
    <location>
        <begin position="148"/>
        <end position="168"/>
    </location>
</feature>
<sequence length="737" mass="86420">MRRKRKQRERQKDRNEILLGLFLYVGSFFLFLEWIRPLAFIADSYDLELYLVYAGLCFLITMMQRPIISFPVKLIGLILVLDRTYVTATIGTSEWFQTVWSELSFNGSMLMGQNWQQLTPFFRTLMLLVLIWLISYLLYFWFYIMKRVFLFIVATFVFVTVMDTFTVYEANHAIIRMFVISLLLFSIASYVKRLEKAELLPSVHKWFEGIFLPSVIMLALFVFLGYHAPKADPVWPDPVPFLTSAAEQIREGSQEGERKVGYGEDDSILGGSFAQDDTPVFQAEASKRHYWRIETKNFYTGKGWTRTTNDQYHTQVDGWLDLDLFIWDDVTTLDATVEYQSDVSFDRLVYPYGTFFVDHPEAYYYSYDIDSGIVEPEFRSENSLYEAFEISYDYPDFSPDQLRNATGDDPEMVQFYYLQLPDTLPERVNDLAEQITAGEETRYDQVYAIENYFSENNFTYETTNVPIPGEHQDYVDQFLFDTQAGYCDNFSTSMIVLLRSLDIPARWVKGFTGGEVIENLSTDSEYRYLYEITNNNAHSWVEVYFPGIGWVPFEPTIGFAGEDVIGENNDDQETDDSEEPPVLEEEEQEEQEEREDQEEEEAEEETGEVMIGGNGSFNSSVIWMIVTILAVGLLVVGYLTRYRLLKRLLIWKFPTFKNPKQLERAYHYLLRFLAVKGMKRQRDQTLQNFALQVDKQLDSRDMHELTMLYQRVLYRNDLAVVQDQTLYDLWKKIIYQV</sequence>
<accession>A0A9J6REM4</accession>
<evidence type="ECO:0000256" key="2">
    <source>
        <dbReference type="SAM" id="Phobius"/>
    </source>
</evidence>
<dbReference type="Gene3D" id="3.10.620.30">
    <property type="match status" value="1"/>
</dbReference>
<keyword evidence="2" id="KW-0472">Membrane</keyword>
<reference evidence="4" key="1">
    <citation type="submission" date="2022-11" db="EMBL/GenBank/DDBJ databases">
        <title>WGS of Natronobacillus azotifigens 24KS-1, an anaerobic diazotrophic haloalkaliphile from soda-rich habitats.</title>
        <authorList>
            <person name="Sorokin D.Y."/>
            <person name="Merkel A.Y."/>
        </authorList>
    </citation>
    <scope>NUCLEOTIDE SEQUENCE</scope>
    <source>
        <strain evidence="4">24KS-1</strain>
    </source>
</reference>
<evidence type="ECO:0000313" key="5">
    <source>
        <dbReference type="Proteomes" id="UP001084197"/>
    </source>
</evidence>
<dbReference type="SMART" id="SM00460">
    <property type="entry name" value="TGc"/>
    <property type="match status" value="1"/>
</dbReference>
<dbReference type="RefSeq" id="WP_268780972.1">
    <property type="nucleotide sequence ID" value="NZ_JAPRAT010000030.1"/>
</dbReference>
<dbReference type="PANTHER" id="PTHR42736:SF1">
    <property type="entry name" value="PROTEIN-GLUTAMINE GAMMA-GLUTAMYLTRANSFERASE"/>
    <property type="match status" value="1"/>
</dbReference>
<dbReference type="AlphaFoldDB" id="A0A9J6REM4"/>
<protein>
    <submittedName>
        <fullName evidence="4">Transglutaminase domain-containing protein</fullName>
    </submittedName>
</protein>
<organism evidence="4 5">
    <name type="scientific">Natronobacillus azotifigens</name>
    <dbReference type="NCBI Taxonomy" id="472978"/>
    <lineage>
        <taxon>Bacteria</taxon>
        <taxon>Bacillati</taxon>
        <taxon>Bacillota</taxon>
        <taxon>Bacilli</taxon>
        <taxon>Bacillales</taxon>
        <taxon>Bacillaceae</taxon>
        <taxon>Natronobacillus</taxon>
    </lineage>
</organism>
<dbReference type="InterPro" id="IPR038765">
    <property type="entry name" value="Papain-like_cys_pep_sf"/>
</dbReference>
<feature type="transmembrane region" description="Helical" evidence="2">
    <location>
        <begin position="75"/>
        <end position="100"/>
    </location>
</feature>